<sequence length="213" mass="24382">MTMDPVRVAVLIASMLSSLIYCQIAHDFSKLPDKVRFMLDNTTELLKSTEPLVLSYGLGGAMKDNRLCWTSQKYKNSTLGIDHYISYMTNETKQPGSNFTEVRLPSVYYVAPRNKTPTVLLEVHGNGAADELRGDYTLLAGTPECFVMGVIGRNKPKDKKCLYWMRLGARWRNCQECDQAFYYNCSSLFGTFYTVRKFWKECNFNHTRPDSTT</sequence>
<dbReference type="Gene3D" id="2.40.128.20">
    <property type="match status" value="1"/>
</dbReference>
<proteinExistence type="predicted"/>
<dbReference type="EMBL" id="GHWJ01008236">
    <property type="protein sequence ID" value="NOV40973.1"/>
    <property type="molecule type" value="Transcribed_RNA"/>
</dbReference>
<reference evidence="1" key="1">
    <citation type="submission" date="2019-09" db="EMBL/GenBank/DDBJ databases">
        <title>Organ-specific transcriptomic study of the physiology of the cattle tick, Rhipicephalus microplus.</title>
        <authorList>
            <person name="Tirloni L."/>
            <person name="Braz G."/>
            <person name="Gandara A.C.P."/>
            <person name="Sabadin G.A."/>
            <person name="da Silva R.M."/>
            <person name="Guizzo M.G."/>
            <person name="Machado J.A."/>
            <person name="Costa E.P."/>
            <person name="Gomes H.F."/>
            <person name="Moraes J."/>
            <person name="Mota M.B.S."/>
            <person name="Mesquita R.D."/>
            <person name="Alvarenga P.H."/>
            <person name="Alves F."/>
            <person name="Seixas A."/>
            <person name="da Fonseca R.N."/>
            <person name="Fogaca A."/>
            <person name="Logullo C."/>
            <person name="Tanaka A."/>
            <person name="Daffre S."/>
            <person name="Termignoni C."/>
            <person name="Vaz I.S.Jr."/>
            <person name="Oliveira P.L."/>
            <person name="Ribeiro J.M."/>
        </authorList>
    </citation>
    <scope>NUCLEOTIDE SEQUENCE</scope>
    <source>
        <strain evidence="1">Porto Alegre</strain>
    </source>
</reference>
<name>A0A6M2D485_RHIMP</name>
<dbReference type="AlphaFoldDB" id="A0A6M2D485"/>
<protein>
    <submittedName>
        <fullName evidence="1">Putative conserved secreted protein salivary gland overexpressed</fullName>
    </submittedName>
</protein>
<organism evidence="1">
    <name type="scientific">Rhipicephalus microplus</name>
    <name type="common">Cattle tick</name>
    <name type="synonym">Boophilus microplus</name>
    <dbReference type="NCBI Taxonomy" id="6941"/>
    <lineage>
        <taxon>Eukaryota</taxon>
        <taxon>Metazoa</taxon>
        <taxon>Ecdysozoa</taxon>
        <taxon>Arthropoda</taxon>
        <taxon>Chelicerata</taxon>
        <taxon>Arachnida</taxon>
        <taxon>Acari</taxon>
        <taxon>Parasitiformes</taxon>
        <taxon>Ixodida</taxon>
        <taxon>Ixodoidea</taxon>
        <taxon>Ixodidae</taxon>
        <taxon>Rhipicephalinae</taxon>
        <taxon>Rhipicephalus</taxon>
        <taxon>Boophilus</taxon>
    </lineage>
</organism>
<dbReference type="InterPro" id="IPR012674">
    <property type="entry name" value="Calycin"/>
</dbReference>
<accession>A0A6M2D485</accession>
<dbReference type="VEuPathDB" id="VectorBase:LOC119179533"/>
<evidence type="ECO:0000313" key="1">
    <source>
        <dbReference type="EMBL" id="NOV40973.1"/>
    </source>
</evidence>